<accession>A0ABP8NT33</accession>
<dbReference type="PANTHER" id="PTHR33293">
    <property type="entry name" value="INSERTION ELEMENT IS1 1 PROTEIN INSB-RELATED"/>
    <property type="match status" value="1"/>
</dbReference>
<dbReference type="PANTHER" id="PTHR33293:SF1">
    <property type="entry name" value="INSERTION ELEMENT IS1 1 PROTEIN INSB-RELATED"/>
    <property type="match status" value="1"/>
</dbReference>
<comment type="similarity">
    <text evidence="2">Belongs to the transposase 27 family.</text>
</comment>
<evidence type="ECO:0000256" key="3">
    <source>
        <dbReference type="ARBA" id="ARBA00022578"/>
    </source>
</evidence>
<protein>
    <submittedName>
        <fullName evidence="5">IS1 family transposase</fullName>
    </submittedName>
</protein>
<evidence type="ECO:0000313" key="6">
    <source>
        <dbReference type="Proteomes" id="UP001500067"/>
    </source>
</evidence>
<keyword evidence="6" id="KW-1185">Reference proteome</keyword>
<dbReference type="Proteomes" id="UP001500067">
    <property type="component" value="Unassembled WGS sequence"/>
</dbReference>
<keyword evidence="3" id="KW-0815">Transposition</keyword>
<evidence type="ECO:0000256" key="2">
    <source>
        <dbReference type="ARBA" id="ARBA00008841"/>
    </source>
</evidence>
<reference evidence="6" key="1">
    <citation type="journal article" date="2019" name="Int. J. Syst. Evol. Microbiol.">
        <title>The Global Catalogue of Microorganisms (GCM) 10K type strain sequencing project: providing services to taxonomists for standard genome sequencing and annotation.</title>
        <authorList>
            <consortium name="The Broad Institute Genomics Platform"/>
            <consortium name="The Broad Institute Genome Sequencing Center for Infectious Disease"/>
            <person name="Wu L."/>
            <person name="Ma J."/>
        </authorList>
    </citation>
    <scope>NUCLEOTIDE SEQUENCE [LARGE SCALE GENOMIC DNA]</scope>
    <source>
        <strain evidence="6">JCM 32105</strain>
    </source>
</reference>
<dbReference type="InterPro" id="IPR009057">
    <property type="entry name" value="Homeodomain-like_sf"/>
</dbReference>
<evidence type="ECO:0000256" key="1">
    <source>
        <dbReference type="ARBA" id="ARBA00004091"/>
    </source>
</evidence>
<dbReference type="RefSeq" id="WP_345085660.1">
    <property type="nucleotide sequence ID" value="NZ_BAABFA010000028.1"/>
</dbReference>
<organism evidence="5 6">
    <name type="scientific">Nemorincola caseinilytica</name>
    <dbReference type="NCBI Taxonomy" id="2054315"/>
    <lineage>
        <taxon>Bacteria</taxon>
        <taxon>Pseudomonadati</taxon>
        <taxon>Bacteroidota</taxon>
        <taxon>Chitinophagia</taxon>
        <taxon>Chitinophagales</taxon>
        <taxon>Chitinophagaceae</taxon>
        <taxon>Nemorincola</taxon>
    </lineage>
</organism>
<evidence type="ECO:0000313" key="5">
    <source>
        <dbReference type="EMBL" id="GAA4470618.1"/>
    </source>
</evidence>
<sequence length="295" mass="33453">MNKLPIEKRKQIVNLLVEGSSLRAISRICDVSINTVTKLLVDIGKACEKFHDEKVRNVTASRIQADEIWSFVAMKEKTATRLGIDEDGIGDVWTWTGIDADTKLIISWYVGNRDAVSANEFMLDVASRLKNRVQLTTDGHKAYLKAVENAFDGEIDFAQLVKIYGNVEGSGNDRRYSPVECIGSEKHIVEGRPDEKHISTSYVERQNLTMRMHMRRFTRLTNAFSKKVENHAYAIALHFVYYNFCKVHKSLRVTPAMEAKLATRPMTIEDICNLAPIEAPKKRGPYKTKKTEGAE</sequence>
<name>A0ABP8NT33_9BACT</name>
<dbReference type="EMBL" id="BAABFA010000028">
    <property type="protein sequence ID" value="GAA4470618.1"/>
    <property type="molecule type" value="Genomic_DNA"/>
</dbReference>
<dbReference type="Pfam" id="PF03400">
    <property type="entry name" value="DDE_Tnp_IS1"/>
    <property type="match status" value="1"/>
</dbReference>
<proteinExistence type="inferred from homology"/>
<evidence type="ECO:0000256" key="4">
    <source>
        <dbReference type="ARBA" id="ARBA00023172"/>
    </source>
</evidence>
<comment type="function">
    <text evidence="1">Absolutely required for transposition of IS1.</text>
</comment>
<dbReference type="SUPFAM" id="SSF46689">
    <property type="entry name" value="Homeodomain-like"/>
    <property type="match status" value="1"/>
</dbReference>
<dbReference type="InterPro" id="IPR051354">
    <property type="entry name" value="Transposase_27_IS1"/>
</dbReference>
<gene>
    <name evidence="5" type="ORF">GCM10023093_32030</name>
</gene>
<comment type="caution">
    <text evidence="5">The sequence shown here is derived from an EMBL/GenBank/DDBJ whole genome shotgun (WGS) entry which is preliminary data.</text>
</comment>
<keyword evidence="4" id="KW-0233">DNA recombination</keyword>
<dbReference type="InterPro" id="IPR005063">
    <property type="entry name" value="Transposase_27"/>
</dbReference>